<name>A0AAQ3UAM5_PASNO</name>
<feature type="region of interest" description="Disordered" evidence="1">
    <location>
        <begin position="1"/>
        <end position="64"/>
    </location>
</feature>
<dbReference type="EMBL" id="CP144751">
    <property type="protein sequence ID" value="WVZ87788.1"/>
    <property type="molecule type" value="Genomic_DNA"/>
</dbReference>
<sequence>MQLRPRIRGRDPHPLPSSGGGGGGGGGGTGGRYRRRSRSPRRPQRRSPERAPPPRRYRDGPPLPDISAAILLEAGRLAAHYLVAQGVLPDHVLRAREDPTFPAAGQGHGTELLLDDAGDPRSRSRTRPRPRDDDDFQAARWSRWDRRSHSFDGSRKYHDAGDADRGGRRTPRDYDEPRRPAVSRSYSHNERRPSADDRPDPSRRSRSRTYYAGSRRDSHCTRDADETPRRPRVPSSAVVAEANGTAHQEAMPAEEEGEIPVLGRNHTLDISEDVDAPLNDGGDGVEIEMDVSDVNAHLSDPVEDMEAGDAPMDACTIETLGEDNGSSQARDDEMEAPPPQREVETGSGDLNSDEQDLPAWYGIFDLNVVETPEVCEMTEIPDDPPPDHVSDSVGWVHHKTYYGASENQGQDVQAGNSCLFGDRHDLSDMADEHVQAYTSESQYEGEHAEDGHHLSKYDLNNEAIELAQDSQLLDNGELLLDNEQRLLHNNADEQEQRNHWMQIHPVSGEQLILSHDVDGYPVSNHEVESVPKSLLMGVYDLRSFNLKSEQTLLNDGADKHAPDSCHLKDRQVLFDQSADGNADMTNERTIPMINVEDDDEEKSDTREFFEFKG</sequence>
<dbReference type="PANTHER" id="PTHR36056:SF5">
    <property type="entry name" value="OS04G0690400 PROTEIN"/>
    <property type="match status" value="1"/>
</dbReference>
<evidence type="ECO:0000313" key="3">
    <source>
        <dbReference type="Proteomes" id="UP001341281"/>
    </source>
</evidence>
<evidence type="ECO:0000256" key="1">
    <source>
        <dbReference type="SAM" id="MobiDB-lite"/>
    </source>
</evidence>
<gene>
    <name evidence="2" type="ORF">U9M48_034371</name>
</gene>
<dbReference type="AlphaFoldDB" id="A0AAQ3UAM5"/>
<feature type="region of interest" description="Disordered" evidence="1">
    <location>
        <begin position="318"/>
        <end position="353"/>
    </location>
</feature>
<dbReference type="PANTHER" id="PTHR36056">
    <property type="entry name" value="PROTEIN, PUTATIVE-RELATED"/>
    <property type="match status" value="1"/>
</dbReference>
<feature type="compositionally biased region" description="Basic and acidic residues" evidence="1">
    <location>
        <begin position="187"/>
        <end position="203"/>
    </location>
</feature>
<feature type="region of interest" description="Disordered" evidence="1">
    <location>
        <begin position="99"/>
        <end position="135"/>
    </location>
</feature>
<accession>A0AAQ3UAM5</accession>
<protein>
    <submittedName>
        <fullName evidence="2">Uncharacterized protein</fullName>
    </submittedName>
</protein>
<feature type="compositionally biased region" description="Basic and acidic residues" evidence="1">
    <location>
        <begin position="603"/>
        <end position="613"/>
    </location>
</feature>
<organism evidence="2 3">
    <name type="scientific">Paspalum notatum var. saurae</name>
    <dbReference type="NCBI Taxonomy" id="547442"/>
    <lineage>
        <taxon>Eukaryota</taxon>
        <taxon>Viridiplantae</taxon>
        <taxon>Streptophyta</taxon>
        <taxon>Embryophyta</taxon>
        <taxon>Tracheophyta</taxon>
        <taxon>Spermatophyta</taxon>
        <taxon>Magnoliopsida</taxon>
        <taxon>Liliopsida</taxon>
        <taxon>Poales</taxon>
        <taxon>Poaceae</taxon>
        <taxon>PACMAD clade</taxon>
        <taxon>Panicoideae</taxon>
        <taxon>Andropogonodae</taxon>
        <taxon>Paspaleae</taxon>
        <taxon>Paspalinae</taxon>
        <taxon>Paspalum</taxon>
    </lineage>
</organism>
<reference evidence="2 3" key="1">
    <citation type="submission" date="2024-02" db="EMBL/GenBank/DDBJ databases">
        <title>High-quality chromosome-scale genome assembly of Pensacola bahiagrass (Paspalum notatum Flugge var. saurae).</title>
        <authorList>
            <person name="Vega J.M."/>
            <person name="Podio M."/>
            <person name="Orjuela J."/>
            <person name="Siena L.A."/>
            <person name="Pessino S.C."/>
            <person name="Combes M.C."/>
            <person name="Mariac C."/>
            <person name="Albertini E."/>
            <person name="Pupilli F."/>
            <person name="Ortiz J.P.A."/>
            <person name="Leblanc O."/>
        </authorList>
    </citation>
    <scope>NUCLEOTIDE SEQUENCE [LARGE SCALE GENOMIC DNA]</scope>
    <source>
        <strain evidence="2">R1</strain>
        <tissue evidence="2">Leaf</tissue>
    </source>
</reference>
<feature type="compositionally biased region" description="Gly residues" evidence="1">
    <location>
        <begin position="18"/>
        <end position="31"/>
    </location>
</feature>
<feature type="region of interest" description="Disordered" evidence="1">
    <location>
        <begin position="147"/>
        <end position="237"/>
    </location>
</feature>
<feature type="compositionally biased region" description="Basic and acidic residues" evidence="1">
    <location>
        <begin position="214"/>
        <end position="229"/>
    </location>
</feature>
<dbReference type="InterPro" id="IPR040276">
    <property type="entry name" value="At4g26450-like"/>
</dbReference>
<feature type="compositionally biased region" description="Basic and acidic residues" evidence="1">
    <location>
        <begin position="147"/>
        <end position="179"/>
    </location>
</feature>
<proteinExistence type="predicted"/>
<feature type="region of interest" description="Disordered" evidence="1">
    <location>
        <begin position="577"/>
        <end position="613"/>
    </location>
</feature>
<keyword evidence="3" id="KW-1185">Reference proteome</keyword>
<feature type="compositionally biased region" description="Basic residues" evidence="1">
    <location>
        <begin position="32"/>
        <end position="45"/>
    </location>
</feature>
<evidence type="ECO:0000313" key="2">
    <source>
        <dbReference type="EMBL" id="WVZ87788.1"/>
    </source>
</evidence>
<dbReference type="Proteomes" id="UP001341281">
    <property type="component" value="Chromosome 07"/>
</dbReference>